<sequence length="6083" mass="633861">MTVFVSSSAGCLNNDCGRYSLPSVTDSNNATYLATTATNAAIEVVLGFGSWQRDIVEAVLVAPPGTGQETWLQGVSITLQSGAGVDVASCGAGVSAAAPLDRITLHCQRITGPVDRVVVRRPASAASAPLAFASLELYVDDCPSVLSGQLSASPAAVTWLPSASKFSNGYRSGSASSYGLAYAADSTCGANSASSELGPAGASGPTLTVKLSQSFSGVLVVASQHSAAHQNDDIWVSRTTAYAQGLRCAQGPAVAAGGTRVVYCPAMRGVAYVTIVRAPQAVAGGGYLDMCELTLTGHRALDTGIPQVPEVAHFDAAYGLEKDPSTGELTAWRDVDSASRPRNILNFTAGCTEWTSSPGNGTFGVNFNGNCMGRNYNDLPPAWNRNLTGQFTVVTIARFGVDPNTTPQWASNEFGITDTSTPGNGADVYYPIGHMPLGRWTFEAVTRHPNGANTVYFHKSEVTEGFSTDITSGGTNAIGPDNLVVGADYATGSKYLLNGQVAVVLIYNRMLVAAEVGCAFVRYGLGCGYFVADQPDTPRLNGMAAQGGWWGNPGFARPGLYFSWFGSTSVTYRMRWLYADGTRGNTVGSMSMTSGTYACPTLYLEFTMPMSWQLSPDRIMLFQRIGYQGDSAGNLSPGYPAVAGIWMDLFRIPWTYTNFWLLGPANADRAIGLGDCLVNGPVPPYVAGWRWSGGAVGTPLLYDATAMPRLTATGGAASIAFFHLVEEYGSITRYYPSLLRFTGVTNSQPVIYVQLTAPWQADRALVLQRSDDGVDLYDVDYIPAASAVGRTWFVLRGWNTPGRNVTQLTPMPPQSCESVVPLLPSTGYSDSSGCYQADCGTWGATDFVTKLADNYLTTGVISSSVSTTVTLQFYFATAQTNVLRVIITPMAPPSSPTDASWFQGIKDEVVSGAVKVSLAYSASSTSPLHMSIWVSQDPAFERSGKKCAYGVSGPGVTAAALLSFNCPVMKSVAYVTVHRELRPYSASTASLQISEISFSVRKWMVPSPPPPPSPPPVAIGGCMAVVPLSSSYVSPVGCYAYNCTAWGFPNLVDGQLGTTFRTESVQDLSLSVAFPFVTATTNIAEVQFHMPLDNIQDAQNMTIEVMFSDSSSSLCASHAGGYRAGEWVTVACLPRSGTATGIQVTRNNATGSLAFAELVVLRDGCPVIAPASLSLAPVVCPWNATAAVMFPGYWDNNVAYSPASANDGEYINTFAHTMIGAETGPGAYIQVPFSSPAGVSPVSGAFRVLLYRRDCCNNQQAHYTIWLSGGAASNFNATGRRCASGAWLTAPAGLPSMFTCPSMTNVNLVTIQRVAPSPAMLGMGSFVVELAEIVIEGYLTPAVPTPPPPPATAIAAPPTAYPPPPPPLMSSCITVVPIASIDGPFGCYLSNCATYGLAAAQDGNALTALRTGGSAATEPSIDFVLATPTKRITEIKLKAPAYGPEEFQAIRVDLVAGNGSLVTCTSHVSAYQASDDIMVACPFTPLTIARVRLRRRITGAPNYKVGYLLGVAEIVVLVDACPEVSESRFKDLKFYPVRWSSSGAVLWPGPLAGDVARWGPQNANDDVVSVYAPLWDYYLAHSDGTGPSQGPGEYLQVPLETPASGAVRVSLWHRTQSPLHATYYEVWVSSTSTHRTSGRLCASGITLAEKPTNFTGPFTFNCPPFGSVAYVTIQRNNPPVFSGEKVVDLTEVDLEIMYADGSPASQQELVALPVGYGANDMFSSYLGQVTACRSNDVVQALWVAAEGTGSWVTYLGITLCRDGTGTGPTNKLTFGTPPAGGSSGLNITCPGGFDAIRGEESAMGQAPLPITALSFRCSSTSAWSSPVGSGNPGVTRNASVSACPPGGVIYGFNMTGNATALGNIRPFCVQKPGAKDWDPIKRCPQTVGYTLVPGWYPAGPTSLYTIATLPPWVGVDIAVTACAADPSCTSIGYSVDTFGNTTFYTYNSTNPAEFAAAMGNTAYTGVDGCSGTLAPSSWAGGPSQWYCVSGVRTDAPVLSTISAGPNDCANTCDNDPNCESWTMDASGSTCTTREYGFAATQWVDDSSTGVTCVIANDPWLCPVYGWTLRGVLLNSSIHTIPETCKAACAFAAPACTHYTYTSSNLRCQLFGSSLMTGGVGINGPVAFNIPDRVCMATPQHPKLGQPIGPTRAAHSSMCWPGVRLVGTGGTPAASPSPAPAPTPAPAATTATSAECARQCMANSTCVHWSLRLGGGCDLYGADAVVAGQAAGGYGPDPAVAQSCLANVQGTFHCVPARQGLAFELDNTFSNVTTRTDCAKLCKSSTYCVGFVYYIPSSTGTSSCRLMARAFAGAADVTSVNQQYAPLNFQACVRTLSLQQGGSTQFQGLAVQPGLPTVNGSCDGFYARSPRGITPFMCIPGLVLPAAITTITTTLTTARECETLCRSYPSNFCHAFYYVESAPGIVTCEIKTNLFASGNLSPYIAGIGATNTTTCVPATDPWYCLPYGIGITGEVLAGYPVSSGTGEACAYACQTTPTCSAYLHSPDSATASCTLFRAVFNGPNGTTALLADGRARACLKTPQFSHPANSLPFWSHMCWTGVDLGGTVVSTLGNVDGHTCAKWCAAYGYGCSHWQLSSAGLCEARTGPLWTNAGGMVVYGPQPGIAAACLRSTGTFMCLRDGAEVAYSLLGTSSGVASRSACAALCLGNAACEVMAYYINTTCALGSGPFVGSDGTNGFDWSTSTLTTSYCLRTPYFGGPLFGSSLTPSPPPSPVPPSPAPPSPEPPSVFVSGGSAGTAGIIVNTILSGVVSPPPPVAADAFVPDTTAPVVTLFGAEEVVVEVYGTYSESGAVAVDDRDGQLAVDIQGTVNTSILSLGLPIQILYLAADRTGNIGSITRSVYVVDTCSDKGEFRCPVTKECSVFRQCLFIPDPQAINKTVAVNGQAASATFADTTPPNVTFVGSDLEIYDVQTAAGNLTVAVEIVYAGTTYTDRSVLAFDYLNDTSAEGAGGLLALNLTNRVVATISAPASADTDAVGVSTTIFTDIPTGNSTSEGSPYTIQYDVADDGGNKATALKLVFILCEPPNFVCPDNTTFEGTCSQGGLCQFNTSKITTNDTGLPRSNETAVAILTGPPDPDNLIDALMVPAFGINSASSVSISQYLPYVPCRGGATSNNCDPGAKASLRSLGDLNHRIVACADKVKQNPQPYSVVGLQYCGIDTASPGTYTITYHLSWPSVGTLIIKRQLLVVERCVGESLCPDGFCSVDQSCARNNVSSTISSFIVATGDANGLLPNSTSLSTNTPPALFLRNGEVVNSTVVVPRGTPYMVCAADQVPTQDRPCEPLGTALDVEDGNITAMITLCPPEDCAPTQCRDHRADRKQPSECGIDTVNATVGSSFRVQLVVFDSKGANATAERLITVIKPCELLESYCRITRNGMPVYVCSNVTCETLEPLNDEITRSGGGLSVVPPRLFLLPGLLTNNLTLAERDQSIFLTYGKAAPMTVTLLDFSLFPGGSALASTSLSAATTYANTLASNAAARARVLSPIFTAFGIQSGSVRAIVVDTQPAVEARYFDNTTQNYYIVRMVLRVTTGSSDFTSATSALDVSNDQPATADNSTSSARRRVLPVVASLAVQRMLEPGALGPAPGIVLGTVAQSPRRGLMAARTQPALIGPAPSPRSSAQQLWEERFASLHGALDSLGALLGLEGDQEEGQGSGRRVAHSTGPPGLSAGTTGSRGRRRFTLEASTAAQDSRTSWHLPAGARLAGARFTAAEPRRALSDEVAQVAGGAAGSGVRALFSGRRRLQVVVNSGCGGPALAAPPNSSFSALGLADVRTISSSCGTPQAGDMDVALTVLAGMMADLERMSTMMLEDEASMDTTLMVLDPKFSDVDNAYQTTYTDFAAAAGVAYGSMLERSQVLMAAVDRSAAAQAVTTTAVSTLLSLMQALLNEMQQITARADLTTKAVLDGLADDGTLTDEELANYTSCLFLRGKEAAFSFRTRAGSGTGAGENASSASASTGAGARRRALLGPDLLYSSEGPPAGAAASPAAMQAAGGSGTRQARSTASGSSWVPGWVWSVLSPAAWFQQAALAQDAQQALQRRSLLSLANGEAMESFYGYDLPDGGDYDYSLWDVRNLDRARWIGLNNRVLVGMLLHQVRRSSAELERAKGTDGYVCRDSSFTNLIVGCNTTNTTATTATTANSTTASSRAQDLGGIGNDPVFSRHSALYQAELDPAEYYNTSQGSPELNRGGLPYGFFHQPAGRLAAGYPLVLDKHLSAKRAEQAITYIRDGGYLSETLTKTLRVQLVSYNADAQVFGYFRVDLDWLDSGLIWGATRLLALPAISYGSAVASAQVEKFLPDFFLIVLCCGYLLVTAYDIFVQLHRQAQMRKLRTLLREGKKKEGELDTIHEADDDDDDNDHVLGIGDTERKVVYKHDGTKLTVKMYKPRMSVGWVVFETTVCVLMFTSLGFLFAYTAKLADKDAFPSRFELYDADGYAPARYFLPLRQENVTVTQQSNGTSNTAASPTPGSANRWQLPEGSQLESASDFYDRVDDMYDLLMIYTFLQGFVLAMIVIRWLHCLSFQPRLSAISGTLALAAPDIIHFFIVIVICAVMFGAAGCIVFGPDEVRLSGYGDAFQLMLSYVMLREDGGVFKALLDKIKQRDEGTTPTEVMAGLLYAIGPLFFVFIMSNFIMAFLAWPYGLLKFATRDAPGVPQDIRRMLGILWQRMRHRAPSNRRMEKWFKRQVVPEARDRGLMYRIRETMANAYQSIAFRGKASAVAAAPAAGQMAPASGTAPPMSAPPVATAATRRKSLVKMAPGMPAMNADALAAALLSVSRINFDVEGSAAATASHMATTKLDPMDSDEEHSGSTPSGFGTGAAAASGDRLDSAPALASPQTPGPVSADGGSARPASQDAFGKSTPLPKMSGSGASSRLRGGKSTRMSAPGQANEASALVHTVMANLLARYGHEKVVATDAPPPAPQSRDSTGGGGDGADSTEVSEFGEARRRITVDGSLGSVTDAGRVRGPGAGGPSEWARMAPGALVRRSITGQIVGAEGAGSPGGGSAGLAGTDGGTGSPLSAATPGSQVASPPATPSEDDTGASASASPRVGSLAARPPRLQTVAVGSRLGRRTSQSSFKGLAGTDGVVSPSGSAQSPVMTSGAGGQAALTSPRGEASAAPTSASGAKAGRQSMSGPSPLGAGAAMTAGAMRRNVDAHDTQDASSAHGFEGGVSTTPKLPPIGVKPQFGGLPPMTAAGERGRHRGAGELDSPGSSARQSGPGTSGVALDAQLDQLREHRGEDWTGPAPDARRNLEQAKAWLTFKHAVKRTPDDDQSAGGSGGGADAEEGLASLAPRMGSVMVDGQIKVLDPTAAAALEAEERAAAERGVVQGLRAPMRRASAVLLPEPDMMSLAPILSVDPASQLPALPSTQVEQPDLMLSGPAPGGTSPSGAAEARRAGMKQGRAWGSVKRSTAREAAQAMLGMLDNLRGSGGEQAAPRQLESSAAAAAPPAPPEPQEPQPWFSRPAGLNALAPNTQRRLNVAAGGPEQELLVVDSDGADTDGSGPRGSGARHLRARGPGGAGPVAEATEAGAVPFGADGEQVEDPAALSAPAATDAPVASRRAQGVKFAVESLPTSDSDDDAAGPFAAHGRPAALVAVAGGGSRDGLSGGLAAMVLSMLAHLEALLAQLQAAIAELKLMSEVLAAMLGQVAGLGPDSAPEARQAAWQAARKAARDLLLAYKRDALLTAPLPLLETKRLPPLPLALPATGMNALGISKVPLPPLRTNPMFRQRSTRRTGSTRRGTLPPMPMPGVLYSLQSLARSDGAVLAAAQSSGGAALEILHHVEEQLETRLGMPLARRKSLKRVADEVAAELVRAERAESRAHVLQQVASLRHGSAGHSGYGTSGYGASGYGASGYGGAAALAAAAAAADSAYGAGHSLHQHQHPHQHRSDGGRSVQAAGSHVSGTHRRGWGARRRAMAAAEEKWLEELPADEQLAALAGRAGSFAPGKRKSRLLLGGADSRAASRVMERDFSPAAMIGGGREGSAGGAGADAMEAGTPLARSDAGKAGFKSGGVGAGGLGGLGILLGSPTAGSPARMRLPPLKGHGAQPQSDLPL</sequence>
<evidence type="ECO:0000256" key="6">
    <source>
        <dbReference type="SAM" id="Phobius"/>
    </source>
</evidence>
<feature type="transmembrane region" description="Helical" evidence="6">
    <location>
        <begin position="4415"/>
        <end position="4438"/>
    </location>
</feature>
<dbReference type="Proteomes" id="UP000650467">
    <property type="component" value="Unassembled WGS sequence"/>
</dbReference>
<evidence type="ECO:0000256" key="4">
    <source>
        <dbReference type="ARBA" id="ARBA00023136"/>
    </source>
</evidence>
<dbReference type="Pfam" id="PF14295">
    <property type="entry name" value="PAN_4"/>
    <property type="match status" value="5"/>
</dbReference>
<feature type="domain" description="Apple" evidence="7">
    <location>
        <begin position="2361"/>
        <end position="2454"/>
    </location>
</feature>
<organism evidence="8 9">
    <name type="scientific">Chlamydomonas incerta</name>
    <dbReference type="NCBI Taxonomy" id="51695"/>
    <lineage>
        <taxon>Eukaryota</taxon>
        <taxon>Viridiplantae</taxon>
        <taxon>Chlorophyta</taxon>
        <taxon>core chlorophytes</taxon>
        <taxon>Chlorophyceae</taxon>
        <taxon>CS clade</taxon>
        <taxon>Chlamydomonadales</taxon>
        <taxon>Chlamydomonadaceae</taxon>
        <taxon>Chlamydomonas</taxon>
    </lineage>
</organism>
<feature type="domain" description="Apple" evidence="7">
    <location>
        <begin position="2061"/>
        <end position="2134"/>
    </location>
</feature>
<dbReference type="Pfam" id="PF08016">
    <property type="entry name" value="PKD_channel"/>
    <property type="match status" value="1"/>
</dbReference>
<feature type="transmembrane region" description="Helical" evidence="6">
    <location>
        <begin position="4521"/>
        <end position="4542"/>
    </location>
</feature>
<feature type="region of interest" description="Disordered" evidence="5">
    <location>
        <begin position="5398"/>
        <end position="5436"/>
    </location>
</feature>
<feature type="transmembrane region" description="Helical" evidence="6">
    <location>
        <begin position="4598"/>
        <end position="4618"/>
    </location>
</feature>
<protein>
    <recommendedName>
        <fullName evidence="7">Apple domain-containing protein</fullName>
    </recommendedName>
</protein>
<dbReference type="PANTHER" id="PTHR23202:SF119">
    <property type="entry name" value="TWENTY-FOUR, ISOFORM B"/>
    <property type="match status" value="1"/>
</dbReference>
<feature type="compositionally biased region" description="Polar residues" evidence="5">
    <location>
        <begin position="5235"/>
        <end position="5244"/>
    </location>
</feature>
<feature type="transmembrane region" description="Helical" evidence="6">
    <location>
        <begin position="4563"/>
        <end position="4586"/>
    </location>
</feature>
<dbReference type="GO" id="GO:0016020">
    <property type="term" value="C:membrane"/>
    <property type="evidence" value="ECO:0007669"/>
    <property type="project" value="UniProtKB-SubCell"/>
</dbReference>
<feature type="compositionally biased region" description="Gly residues" evidence="5">
    <location>
        <begin position="5020"/>
        <end position="5040"/>
    </location>
</feature>
<dbReference type="EMBL" id="JAEHOC010000001">
    <property type="protein sequence ID" value="KAG2445957.1"/>
    <property type="molecule type" value="Genomic_DNA"/>
</dbReference>
<feature type="compositionally biased region" description="Low complexity" evidence="5">
    <location>
        <begin position="5460"/>
        <end position="5473"/>
    </location>
</feature>
<dbReference type="InterPro" id="IPR013122">
    <property type="entry name" value="PKD1_2_channel"/>
</dbReference>
<comment type="caution">
    <text evidence="8">The sequence shown here is derived from an EMBL/GenBank/DDBJ whole genome shotgun (WGS) entry which is preliminary data.</text>
</comment>
<feature type="transmembrane region" description="Helical" evidence="6">
    <location>
        <begin position="4638"/>
        <end position="4661"/>
    </location>
</feature>
<gene>
    <name evidence="8" type="ORF">HXX76_000560</name>
</gene>
<dbReference type="PANTHER" id="PTHR23202">
    <property type="entry name" value="WASP INTERACTING PROTEIN-RELATED"/>
    <property type="match status" value="1"/>
</dbReference>
<feature type="region of interest" description="Disordered" evidence="5">
    <location>
        <begin position="4475"/>
        <end position="4496"/>
    </location>
</feature>
<feature type="compositionally biased region" description="Low complexity" evidence="5">
    <location>
        <begin position="4000"/>
        <end position="4015"/>
    </location>
</feature>
<feature type="region of interest" description="Disordered" evidence="5">
    <location>
        <begin position="4821"/>
        <end position="4913"/>
    </location>
</feature>
<feature type="compositionally biased region" description="Polar residues" evidence="5">
    <location>
        <begin position="4475"/>
        <end position="4495"/>
    </location>
</feature>
<feature type="compositionally biased region" description="Low complexity" evidence="5">
    <location>
        <begin position="5164"/>
        <end position="5174"/>
    </location>
</feature>
<feature type="region of interest" description="Disordered" evidence="5">
    <location>
        <begin position="4000"/>
        <end position="4027"/>
    </location>
</feature>
<dbReference type="OrthoDB" id="536369at2759"/>
<feature type="region of interest" description="Disordered" evidence="5">
    <location>
        <begin position="5749"/>
        <end position="5774"/>
    </location>
</feature>
<dbReference type="PROSITE" id="PS50948">
    <property type="entry name" value="PAN"/>
    <property type="match status" value="2"/>
</dbReference>
<feature type="region of interest" description="Disordered" evidence="5">
    <location>
        <begin position="5288"/>
        <end position="5311"/>
    </location>
</feature>
<evidence type="ECO:0000259" key="7">
    <source>
        <dbReference type="PROSITE" id="PS50948"/>
    </source>
</evidence>
<dbReference type="InterPro" id="IPR003609">
    <property type="entry name" value="Pan_app"/>
</dbReference>
<feature type="region of interest" description="Disordered" evidence="5">
    <location>
        <begin position="4936"/>
        <end position="5000"/>
    </location>
</feature>
<feature type="compositionally biased region" description="Low complexity" evidence="5">
    <location>
        <begin position="5404"/>
        <end position="5417"/>
    </location>
</feature>
<reference evidence="8" key="1">
    <citation type="journal article" date="2020" name="bioRxiv">
        <title>Comparative genomics of Chlamydomonas.</title>
        <authorList>
            <person name="Craig R.J."/>
            <person name="Hasan A.R."/>
            <person name="Ness R.W."/>
            <person name="Keightley P.D."/>
        </authorList>
    </citation>
    <scope>NUCLEOTIDE SEQUENCE</scope>
    <source>
        <strain evidence="8">SAG 7.73</strain>
    </source>
</reference>
<feature type="region of interest" description="Disordered" evidence="5">
    <location>
        <begin position="5017"/>
        <end position="5249"/>
    </location>
</feature>
<keyword evidence="4 6" id="KW-0472">Membrane</keyword>
<feature type="compositionally biased region" description="Pro residues" evidence="5">
    <location>
        <begin position="5474"/>
        <end position="5483"/>
    </location>
</feature>
<evidence type="ECO:0000256" key="5">
    <source>
        <dbReference type="SAM" id="MobiDB-lite"/>
    </source>
</evidence>
<feature type="compositionally biased region" description="Low complexity" evidence="5">
    <location>
        <begin position="4890"/>
        <end position="4903"/>
    </location>
</feature>
<feature type="transmembrane region" description="Helical" evidence="6">
    <location>
        <begin position="4323"/>
        <end position="4344"/>
    </location>
</feature>
<feature type="region of interest" description="Disordered" evidence="5">
    <location>
        <begin position="2726"/>
        <end position="2749"/>
    </location>
</feature>
<feature type="region of interest" description="Disordered" evidence="5">
    <location>
        <begin position="5452"/>
        <end position="5493"/>
    </location>
</feature>
<evidence type="ECO:0000313" key="8">
    <source>
        <dbReference type="EMBL" id="KAG2445957.1"/>
    </source>
</evidence>
<feature type="compositionally biased region" description="Polar residues" evidence="5">
    <location>
        <begin position="5042"/>
        <end position="5053"/>
    </location>
</feature>
<feature type="compositionally biased region" description="Pro residues" evidence="5">
    <location>
        <begin position="2727"/>
        <end position="2746"/>
    </location>
</feature>
<proteinExistence type="predicted"/>
<evidence type="ECO:0000256" key="2">
    <source>
        <dbReference type="ARBA" id="ARBA00022692"/>
    </source>
</evidence>
<feature type="region of interest" description="Disordered" evidence="5">
    <location>
        <begin position="6053"/>
        <end position="6083"/>
    </location>
</feature>
<comment type="subcellular location">
    <subcellularLocation>
        <location evidence="1">Membrane</location>
        <topology evidence="1">Multi-pass membrane protein</topology>
    </subcellularLocation>
</comment>
<evidence type="ECO:0000256" key="1">
    <source>
        <dbReference type="ARBA" id="ARBA00004141"/>
    </source>
</evidence>
<feature type="region of interest" description="Disordered" evidence="5">
    <location>
        <begin position="3668"/>
        <end position="3700"/>
    </location>
</feature>
<evidence type="ECO:0000256" key="3">
    <source>
        <dbReference type="ARBA" id="ARBA00022989"/>
    </source>
</evidence>
<name>A0A836B2U3_CHLIN</name>
<keyword evidence="2 6" id="KW-0812">Transmembrane</keyword>
<accession>A0A836B2U3</accession>
<feature type="region of interest" description="Disordered" evidence="5">
    <location>
        <begin position="5519"/>
        <end position="5551"/>
    </location>
</feature>
<feature type="region of interest" description="Disordered" evidence="5">
    <location>
        <begin position="5902"/>
        <end position="5939"/>
    </location>
</feature>
<keyword evidence="3 6" id="KW-1133">Transmembrane helix</keyword>
<keyword evidence="9" id="KW-1185">Reference proteome</keyword>
<feature type="compositionally biased region" description="Low complexity" evidence="5">
    <location>
        <begin position="4832"/>
        <end position="4847"/>
    </location>
</feature>
<evidence type="ECO:0000313" key="9">
    <source>
        <dbReference type="Proteomes" id="UP000650467"/>
    </source>
</evidence>
<feature type="compositionally biased region" description="Polar residues" evidence="5">
    <location>
        <begin position="5114"/>
        <end position="5123"/>
    </location>
</feature>